<evidence type="ECO:0000313" key="2">
    <source>
        <dbReference type="EMBL" id="AXW88706.1"/>
    </source>
</evidence>
<evidence type="ECO:0000256" key="1">
    <source>
        <dbReference type="SAM" id="MobiDB-lite"/>
    </source>
</evidence>
<organism evidence="2 3">
    <name type="scientific">Lonsdalea britannica</name>
    <dbReference type="NCBI Taxonomy" id="1082704"/>
    <lineage>
        <taxon>Bacteria</taxon>
        <taxon>Pseudomonadati</taxon>
        <taxon>Pseudomonadota</taxon>
        <taxon>Gammaproteobacteria</taxon>
        <taxon>Enterobacterales</taxon>
        <taxon>Pectobacteriaceae</taxon>
        <taxon>Lonsdalea</taxon>
    </lineage>
</organism>
<feature type="region of interest" description="Disordered" evidence="1">
    <location>
        <begin position="24"/>
        <end position="73"/>
    </location>
</feature>
<accession>A0AAD0SK27</accession>
<reference evidence="2 3" key="1">
    <citation type="submission" date="2017-08" db="EMBL/GenBank/DDBJ databases">
        <title>Comparative genomics of bacteria isolated from necrotic lesions of AOD affected trees.</title>
        <authorList>
            <person name="Doonan J."/>
            <person name="Denman S."/>
            <person name="McDonald J.E."/>
        </authorList>
    </citation>
    <scope>NUCLEOTIDE SEQUENCE [LARGE SCALE GENOMIC DNA]</scope>
    <source>
        <strain evidence="2 3">477</strain>
    </source>
</reference>
<keyword evidence="3" id="KW-1185">Reference proteome</keyword>
<feature type="compositionally biased region" description="Polar residues" evidence="1">
    <location>
        <begin position="24"/>
        <end position="47"/>
    </location>
</feature>
<proteinExistence type="predicted"/>
<dbReference type="AlphaFoldDB" id="A0AAD0SK27"/>
<evidence type="ECO:0000313" key="3">
    <source>
        <dbReference type="Proteomes" id="UP000263881"/>
    </source>
</evidence>
<dbReference type="KEGG" id="lbq:CKQ53_18155"/>
<sequence length="73" mass="7625">MGVGLIPAQSLLFSGDISNAALTSHQSPVTSHQSPVTSHQSPVTSHQSPVTSHQSPTPTPTPITRLSDPFFGH</sequence>
<protein>
    <submittedName>
        <fullName evidence="2">Uncharacterized protein</fullName>
    </submittedName>
</protein>
<dbReference type="Proteomes" id="UP000263881">
    <property type="component" value="Chromosome"/>
</dbReference>
<dbReference type="EMBL" id="CP023009">
    <property type="protein sequence ID" value="AXW88706.1"/>
    <property type="molecule type" value="Genomic_DNA"/>
</dbReference>
<name>A0AAD0SK27_9GAMM</name>
<gene>
    <name evidence="2" type="ORF">CKQ53_18155</name>
</gene>